<evidence type="ECO:0000256" key="14">
    <source>
        <dbReference type="ARBA" id="ARBA00023128"/>
    </source>
</evidence>
<dbReference type="GO" id="GO:0015990">
    <property type="term" value="P:electron transport coupled proton transport"/>
    <property type="evidence" value="ECO:0007669"/>
    <property type="project" value="TreeGrafter"/>
</dbReference>
<evidence type="ECO:0000256" key="10">
    <source>
        <dbReference type="ARBA" id="ARBA00022982"/>
    </source>
</evidence>
<feature type="transmembrane region" description="Helical" evidence="18">
    <location>
        <begin position="429"/>
        <end position="448"/>
    </location>
</feature>
<feature type="transmembrane region" description="Helical" evidence="18">
    <location>
        <begin position="116"/>
        <end position="136"/>
    </location>
</feature>
<evidence type="ECO:0000256" key="7">
    <source>
        <dbReference type="ARBA" id="ARBA00022660"/>
    </source>
</evidence>
<feature type="transmembrane region" description="Helical" evidence="18">
    <location>
        <begin position="90"/>
        <end position="110"/>
    </location>
</feature>
<evidence type="ECO:0000256" key="9">
    <source>
        <dbReference type="ARBA" id="ARBA00022967"/>
    </source>
</evidence>
<evidence type="ECO:0000256" key="1">
    <source>
        <dbReference type="ARBA" id="ARBA00003257"/>
    </source>
</evidence>
<dbReference type="GO" id="GO:0008137">
    <property type="term" value="F:NADH dehydrogenase (ubiquinone) activity"/>
    <property type="evidence" value="ECO:0007669"/>
    <property type="project" value="UniProtKB-EC"/>
</dbReference>
<keyword evidence="7" id="KW-0679">Respiratory chain</keyword>
<protein>
    <recommendedName>
        <fullName evidence="5">NADH-ubiquinone oxidoreductase chain 4</fullName>
        <ecNumber evidence="4">7.1.1.2</ecNumber>
    </recommendedName>
    <alternativeName>
        <fullName evidence="16">NADH dehydrogenase subunit 4</fullName>
    </alternativeName>
</protein>
<evidence type="ECO:0000259" key="19">
    <source>
        <dbReference type="Pfam" id="PF00361"/>
    </source>
</evidence>
<comment type="subcellular location">
    <subcellularLocation>
        <location evidence="2">Mitochondrion membrane</location>
        <topology evidence="2">Multi-pass membrane protein</topology>
    </subcellularLocation>
</comment>
<feature type="transmembrane region" description="Helical" evidence="18">
    <location>
        <begin position="21"/>
        <end position="43"/>
    </location>
</feature>
<comment type="similarity">
    <text evidence="3">Belongs to the complex I subunit 4 family.</text>
</comment>
<dbReference type="AlphaFoldDB" id="A0A8E7PFY7"/>
<feature type="transmembrane region" description="Helical" evidence="18">
    <location>
        <begin position="252"/>
        <end position="272"/>
    </location>
</feature>
<keyword evidence="12" id="KW-0520">NAD</keyword>
<evidence type="ECO:0000256" key="18">
    <source>
        <dbReference type="SAM" id="Phobius"/>
    </source>
</evidence>
<evidence type="ECO:0000313" key="21">
    <source>
        <dbReference type="EMBL" id="QVY57865.1"/>
    </source>
</evidence>
<dbReference type="PANTHER" id="PTHR43507">
    <property type="entry name" value="NADH-UBIQUINONE OXIDOREDUCTASE CHAIN 4"/>
    <property type="match status" value="1"/>
</dbReference>
<feature type="domain" description="NADH:quinone oxidoreductase/Mrp antiporter transmembrane" evidence="19">
    <location>
        <begin position="110"/>
        <end position="397"/>
    </location>
</feature>
<feature type="transmembrane region" description="Helical" evidence="18">
    <location>
        <begin position="63"/>
        <end position="83"/>
    </location>
</feature>
<name>A0A8E7PFY7_9HYME</name>
<evidence type="ECO:0000256" key="3">
    <source>
        <dbReference type="ARBA" id="ARBA00009025"/>
    </source>
</evidence>
<proteinExistence type="inferred from homology"/>
<dbReference type="InterPro" id="IPR000260">
    <property type="entry name" value="NADH4_N"/>
</dbReference>
<keyword evidence="8 18" id="KW-0812">Transmembrane</keyword>
<feature type="transmembrane region" description="Helical" evidence="18">
    <location>
        <begin position="184"/>
        <end position="211"/>
    </location>
</feature>
<keyword evidence="15 18" id="KW-0472">Membrane</keyword>
<dbReference type="InterPro" id="IPR001750">
    <property type="entry name" value="ND/Mrp_TM"/>
</dbReference>
<accession>A0A8E7PFY7</accession>
<keyword evidence="9" id="KW-1278">Translocase</keyword>
<keyword evidence="11 18" id="KW-1133">Transmembrane helix</keyword>
<evidence type="ECO:0000256" key="17">
    <source>
        <dbReference type="ARBA" id="ARBA00049551"/>
    </source>
</evidence>
<evidence type="ECO:0000256" key="13">
    <source>
        <dbReference type="ARBA" id="ARBA00023075"/>
    </source>
</evidence>
<dbReference type="GO" id="GO:0003954">
    <property type="term" value="F:NADH dehydrogenase activity"/>
    <property type="evidence" value="ECO:0007669"/>
    <property type="project" value="TreeGrafter"/>
</dbReference>
<dbReference type="EC" id="7.1.1.2" evidence="4"/>
<evidence type="ECO:0000259" key="20">
    <source>
        <dbReference type="Pfam" id="PF01059"/>
    </source>
</evidence>
<dbReference type="InterPro" id="IPR003918">
    <property type="entry name" value="NADH_UbQ_OxRdtase"/>
</dbReference>
<keyword evidence="6" id="KW-0813">Transport</keyword>
<geneLocation type="mitochondrion" evidence="21"/>
<evidence type="ECO:0000256" key="4">
    <source>
        <dbReference type="ARBA" id="ARBA00012944"/>
    </source>
</evidence>
<dbReference type="GO" id="GO:0031966">
    <property type="term" value="C:mitochondrial membrane"/>
    <property type="evidence" value="ECO:0007669"/>
    <property type="project" value="UniProtKB-SubCell"/>
</dbReference>
<feature type="transmembrane region" description="Helical" evidence="18">
    <location>
        <begin position="386"/>
        <end position="408"/>
    </location>
</feature>
<dbReference type="PANTHER" id="PTHR43507:SF20">
    <property type="entry name" value="NADH-UBIQUINONE OXIDOREDUCTASE CHAIN 4"/>
    <property type="match status" value="1"/>
</dbReference>
<sequence>MMGIIMYLFSLFLMIYLYEKYLLMMFIQNLLFVLFFLIIIYFINLNFYNYWMMIYMDYGVDKISLLMIMLSLWILSLMMLSVLNMKNYYFVILIFQKLGLLLSLIMFFFSMDLISFYLFFEISLIPIFMMILGWGVQPERLQAGIYMIIYTLFASLPFLMILLMLKFNFFVINMLYLINMNMNFYLNFFMVFMVIFVFLVKLPIYFVHLWLPKAHVEAPIFGSMILAGVLLKLGGYGIIRFMMIFLKYFYSYNLYFLSFVLVGSMNISIMCIRQIDLKMLIAYSSVVHMGFMFVGIYLFYELSILSGVMMMISHGLCSSAMFCMLNFSYKRSSSRSLLINKGMIQYFPIMSMWWFIFCSMNMAAPPSLNLVSEIYLMICMYKYSEWLFLYIFVLSFFGGVYTIYLYSYSQHGKNYLFKNFFNFNSIDEYLLMILHFIPMMFMFLNLWIF</sequence>
<feature type="transmembrane region" description="Helical" evidence="18">
    <location>
        <begin position="346"/>
        <end position="366"/>
    </location>
</feature>
<organism evidence="21">
    <name type="scientific">Trissolcus japonicus</name>
    <dbReference type="NCBI Taxonomy" id="1388796"/>
    <lineage>
        <taxon>Eukaryota</taxon>
        <taxon>Metazoa</taxon>
        <taxon>Ecdysozoa</taxon>
        <taxon>Arthropoda</taxon>
        <taxon>Hexapoda</taxon>
        <taxon>Insecta</taxon>
        <taxon>Pterygota</taxon>
        <taxon>Neoptera</taxon>
        <taxon>Endopterygota</taxon>
        <taxon>Hymenoptera</taxon>
        <taxon>Apocrita</taxon>
        <taxon>Proctotrupomorpha</taxon>
        <taxon>Platygastroidea</taxon>
        <taxon>Scelionidae</taxon>
        <taxon>Telenominae</taxon>
        <taxon>Trissolcus</taxon>
    </lineage>
</organism>
<evidence type="ECO:0000256" key="12">
    <source>
        <dbReference type="ARBA" id="ARBA00023027"/>
    </source>
</evidence>
<dbReference type="GO" id="GO:0042773">
    <property type="term" value="P:ATP synthesis coupled electron transport"/>
    <property type="evidence" value="ECO:0007669"/>
    <property type="project" value="InterPro"/>
</dbReference>
<evidence type="ECO:0000256" key="11">
    <source>
        <dbReference type="ARBA" id="ARBA00022989"/>
    </source>
</evidence>
<reference evidence="21" key="1">
    <citation type="journal article" date="2021" name="Mitochondrial DNA Part B Resour">
        <title>The complete mitochondrial genome of Trissolcus japonicus (Hymenoptera: Scelionidae), the candidate for the biological control of Halyomorpha halys (Hemiptera: Pentatomidae).</title>
        <authorList>
            <person name="Nardi F."/>
            <person name="Cucini C."/>
            <person name="Cardaioli E."/>
            <person name="Paoli F."/>
            <person name="Sabbatini Peverieri G."/>
            <person name="Roversi P.F."/>
            <person name="Frati F."/>
            <person name="Carapelli A."/>
        </authorList>
    </citation>
    <scope>NUCLEOTIDE SEQUENCE</scope>
    <source>
        <strain evidence="21">CREATJ</strain>
    </source>
</reference>
<comment type="function">
    <text evidence="1">Core subunit of the mitochondrial membrane respiratory chain NADH dehydrogenase (Complex I) that is believed to belong to the minimal assembly required for catalysis. Complex I functions in the transfer of electrons from NADH to the respiratory chain. The immediate electron acceptor for the enzyme is believed to be ubiquinone.</text>
</comment>
<dbReference type="EMBL" id="MW722780">
    <property type="protein sequence ID" value="QVY57865.1"/>
    <property type="molecule type" value="Genomic_DNA"/>
</dbReference>
<feature type="transmembrane region" description="Helical" evidence="18">
    <location>
        <begin position="279"/>
        <end position="298"/>
    </location>
</feature>
<evidence type="ECO:0000256" key="8">
    <source>
        <dbReference type="ARBA" id="ARBA00022692"/>
    </source>
</evidence>
<feature type="transmembrane region" description="Helical" evidence="18">
    <location>
        <begin position="304"/>
        <end position="325"/>
    </location>
</feature>
<feature type="transmembrane region" description="Helical" evidence="18">
    <location>
        <begin position="223"/>
        <end position="246"/>
    </location>
</feature>
<evidence type="ECO:0000256" key="2">
    <source>
        <dbReference type="ARBA" id="ARBA00004225"/>
    </source>
</evidence>
<evidence type="ECO:0000256" key="16">
    <source>
        <dbReference type="ARBA" id="ARBA00031025"/>
    </source>
</evidence>
<keyword evidence="14 21" id="KW-0496">Mitochondrion</keyword>
<feature type="domain" description="NADH:ubiquinone oxidoreductase chain 4 N-terminal" evidence="20">
    <location>
        <begin position="1"/>
        <end position="106"/>
    </location>
</feature>
<evidence type="ECO:0000256" key="15">
    <source>
        <dbReference type="ARBA" id="ARBA00023136"/>
    </source>
</evidence>
<keyword evidence="10" id="KW-0249">Electron transport</keyword>
<keyword evidence="13" id="KW-0830">Ubiquinone</keyword>
<evidence type="ECO:0000256" key="6">
    <source>
        <dbReference type="ARBA" id="ARBA00022448"/>
    </source>
</evidence>
<evidence type="ECO:0000256" key="5">
    <source>
        <dbReference type="ARBA" id="ARBA00021006"/>
    </source>
</evidence>
<feature type="transmembrane region" description="Helical" evidence="18">
    <location>
        <begin position="148"/>
        <end position="178"/>
    </location>
</feature>
<dbReference type="Pfam" id="PF01059">
    <property type="entry name" value="Oxidored_q5_N"/>
    <property type="match status" value="1"/>
</dbReference>
<dbReference type="Pfam" id="PF00361">
    <property type="entry name" value="Proton_antipo_M"/>
    <property type="match status" value="1"/>
</dbReference>
<gene>
    <name evidence="21" type="primary">nad4</name>
</gene>
<comment type="catalytic activity">
    <reaction evidence="17">
        <text>a ubiquinone + NADH + 5 H(+)(in) = a ubiquinol + NAD(+) + 4 H(+)(out)</text>
        <dbReference type="Rhea" id="RHEA:29091"/>
        <dbReference type="Rhea" id="RHEA-COMP:9565"/>
        <dbReference type="Rhea" id="RHEA-COMP:9566"/>
        <dbReference type="ChEBI" id="CHEBI:15378"/>
        <dbReference type="ChEBI" id="CHEBI:16389"/>
        <dbReference type="ChEBI" id="CHEBI:17976"/>
        <dbReference type="ChEBI" id="CHEBI:57540"/>
        <dbReference type="ChEBI" id="CHEBI:57945"/>
        <dbReference type="EC" id="7.1.1.2"/>
    </reaction>
</comment>
<dbReference type="GO" id="GO:0048039">
    <property type="term" value="F:ubiquinone binding"/>
    <property type="evidence" value="ECO:0007669"/>
    <property type="project" value="TreeGrafter"/>
</dbReference>